<dbReference type="Gene3D" id="6.10.250.3150">
    <property type="match status" value="1"/>
</dbReference>
<feature type="region of interest" description="Disordered" evidence="7">
    <location>
        <begin position="239"/>
        <end position="271"/>
    </location>
</feature>
<evidence type="ECO:0000256" key="4">
    <source>
        <dbReference type="ARBA" id="ARBA00022801"/>
    </source>
</evidence>
<keyword evidence="2" id="KW-0645">Protease</keyword>
<sequence length="388" mass="42217">MVSKYTKRTWLTLALAGGLTFSAVAPLEASAEETSQEMIAEKEKIDAEVKALASELNKLQEELDAKVKVFEQVAADIKKVDADIEATTKRIEKRSELLGERMAAYQANDSNMNVYFDAVFSASSISDLLDRVTAVKTLLDADEQLIEEQKADNEALKKQKKVLADKQAELQEQFRALQKQEGEIEVKKAENEAKSLKLKEQIATKQEEERLERERQEAERKAAELRALQEQEFAAQQAAVQPNAVQQPAAQAKAATTPTVEPPATSKPVASGVSGAIAEAHKYIGMPYNWGGASPATSFDCSGLTQYSYAKAGISLPRTAAQQYLATTRVAADQAQAGDLVFFSYGSGIQHVGIYLGGGMMINSQDSGVTVEPISGTWLNYLVGYGRP</sequence>
<protein>
    <submittedName>
        <fullName evidence="10">Peptidase P60</fullName>
    </submittedName>
</protein>
<feature type="region of interest" description="Disordered" evidence="7">
    <location>
        <begin position="205"/>
        <end position="224"/>
    </location>
</feature>
<comment type="caution">
    <text evidence="10">The sequence shown here is derived from an EMBL/GenBank/DDBJ whole genome shotgun (WGS) entry which is preliminary data.</text>
</comment>
<dbReference type="PANTHER" id="PTHR47053:SF1">
    <property type="entry name" value="MUREIN DD-ENDOPEPTIDASE MEPH-RELATED"/>
    <property type="match status" value="1"/>
</dbReference>
<evidence type="ECO:0000256" key="5">
    <source>
        <dbReference type="ARBA" id="ARBA00022807"/>
    </source>
</evidence>
<feature type="signal peptide" evidence="8">
    <location>
        <begin position="1"/>
        <end position="25"/>
    </location>
</feature>
<accession>A0A917G6D8</accession>
<keyword evidence="5" id="KW-0788">Thiol protease</keyword>
<dbReference type="EMBL" id="BMJT01000006">
    <property type="protein sequence ID" value="GGG25182.1"/>
    <property type="molecule type" value="Genomic_DNA"/>
</dbReference>
<feature type="chain" id="PRO_5038778272" evidence="8">
    <location>
        <begin position="26"/>
        <end position="388"/>
    </location>
</feature>
<dbReference type="InterPro" id="IPR051202">
    <property type="entry name" value="Peptidase_C40"/>
</dbReference>
<dbReference type="PROSITE" id="PS51935">
    <property type="entry name" value="NLPC_P60"/>
    <property type="match status" value="1"/>
</dbReference>
<dbReference type="Gene3D" id="3.90.1720.10">
    <property type="entry name" value="endopeptidase domain like (from Nostoc punctiforme)"/>
    <property type="match status" value="1"/>
</dbReference>
<comment type="similarity">
    <text evidence="1">Belongs to the peptidase C40 family.</text>
</comment>
<feature type="domain" description="NlpC/P60" evidence="9">
    <location>
        <begin position="270"/>
        <end position="388"/>
    </location>
</feature>
<evidence type="ECO:0000313" key="10">
    <source>
        <dbReference type="EMBL" id="GGG25182.1"/>
    </source>
</evidence>
<evidence type="ECO:0000256" key="1">
    <source>
        <dbReference type="ARBA" id="ARBA00007074"/>
    </source>
</evidence>
<reference evidence="10" key="1">
    <citation type="journal article" date="2014" name="Int. J. Syst. Evol. Microbiol.">
        <title>Complete genome sequence of Corynebacterium casei LMG S-19264T (=DSM 44701T), isolated from a smear-ripened cheese.</title>
        <authorList>
            <consortium name="US DOE Joint Genome Institute (JGI-PGF)"/>
            <person name="Walter F."/>
            <person name="Albersmeier A."/>
            <person name="Kalinowski J."/>
            <person name="Ruckert C."/>
        </authorList>
    </citation>
    <scope>NUCLEOTIDE SEQUENCE</scope>
    <source>
        <strain evidence="10">CGMCC 1.15760</strain>
    </source>
</reference>
<dbReference type="InterPro" id="IPR057309">
    <property type="entry name" value="PcsB_CC"/>
</dbReference>
<evidence type="ECO:0000256" key="7">
    <source>
        <dbReference type="SAM" id="MobiDB-lite"/>
    </source>
</evidence>
<evidence type="ECO:0000256" key="6">
    <source>
        <dbReference type="SAM" id="Coils"/>
    </source>
</evidence>
<keyword evidence="11" id="KW-1185">Reference proteome</keyword>
<dbReference type="Proteomes" id="UP000616608">
    <property type="component" value="Unassembled WGS sequence"/>
</dbReference>
<dbReference type="GO" id="GO:0008234">
    <property type="term" value="F:cysteine-type peptidase activity"/>
    <property type="evidence" value="ECO:0007669"/>
    <property type="project" value="UniProtKB-KW"/>
</dbReference>
<evidence type="ECO:0000256" key="8">
    <source>
        <dbReference type="SAM" id="SignalP"/>
    </source>
</evidence>
<dbReference type="PANTHER" id="PTHR47053">
    <property type="entry name" value="MUREIN DD-ENDOPEPTIDASE MEPH-RELATED"/>
    <property type="match status" value="1"/>
</dbReference>
<dbReference type="SUPFAM" id="SSF54001">
    <property type="entry name" value="Cysteine proteinases"/>
    <property type="match status" value="1"/>
</dbReference>
<dbReference type="InterPro" id="IPR000064">
    <property type="entry name" value="NLP_P60_dom"/>
</dbReference>
<dbReference type="Pfam" id="PF00877">
    <property type="entry name" value="NLPC_P60"/>
    <property type="match status" value="1"/>
</dbReference>
<dbReference type="GO" id="GO:0006508">
    <property type="term" value="P:proteolysis"/>
    <property type="evidence" value="ECO:0007669"/>
    <property type="project" value="UniProtKB-KW"/>
</dbReference>
<keyword evidence="4" id="KW-0378">Hydrolase</keyword>
<evidence type="ECO:0000313" key="11">
    <source>
        <dbReference type="Proteomes" id="UP000616608"/>
    </source>
</evidence>
<evidence type="ECO:0000256" key="3">
    <source>
        <dbReference type="ARBA" id="ARBA00022729"/>
    </source>
</evidence>
<evidence type="ECO:0000256" key="2">
    <source>
        <dbReference type="ARBA" id="ARBA00022670"/>
    </source>
</evidence>
<feature type="compositionally biased region" description="Low complexity" evidence="7">
    <location>
        <begin position="239"/>
        <end position="264"/>
    </location>
</feature>
<name>A0A917G6D8_9BACI</name>
<dbReference type="InterPro" id="IPR038765">
    <property type="entry name" value="Papain-like_cys_pep_sf"/>
</dbReference>
<evidence type="ECO:0000259" key="9">
    <source>
        <dbReference type="PROSITE" id="PS51935"/>
    </source>
</evidence>
<dbReference type="RefSeq" id="WP_229704216.1">
    <property type="nucleotide sequence ID" value="NZ_BMJT01000006.1"/>
</dbReference>
<proteinExistence type="inferred from homology"/>
<reference evidence="10" key="2">
    <citation type="submission" date="2020-09" db="EMBL/GenBank/DDBJ databases">
        <authorList>
            <person name="Sun Q."/>
            <person name="Zhou Y."/>
        </authorList>
    </citation>
    <scope>NUCLEOTIDE SEQUENCE</scope>
    <source>
        <strain evidence="10">CGMCC 1.15760</strain>
    </source>
</reference>
<dbReference type="Pfam" id="PF24568">
    <property type="entry name" value="CC_PcsB"/>
    <property type="match status" value="1"/>
</dbReference>
<organism evidence="10 11">
    <name type="scientific">Lysinibacillus alkalisoli</name>
    <dbReference type="NCBI Taxonomy" id="1911548"/>
    <lineage>
        <taxon>Bacteria</taxon>
        <taxon>Bacillati</taxon>
        <taxon>Bacillota</taxon>
        <taxon>Bacilli</taxon>
        <taxon>Bacillales</taxon>
        <taxon>Bacillaceae</taxon>
        <taxon>Lysinibacillus</taxon>
    </lineage>
</organism>
<feature type="coiled-coil region" evidence="6">
    <location>
        <begin position="35"/>
        <end position="69"/>
    </location>
</feature>
<dbReference type="AlphaFoldDB" id="A0A917G6D8"/>
<keyword evidence="6" id="KW-0175">Coiled coil</keyword>
<keyword evidence="3 8" id="KW-0732">Signal</keyword>
<gene>
    <name evidence="10" type="primary">spl</name>
    <name evidence="10" type="ORF">GCM10007425_19690</name>
</gene>